<evidence type="ECO:0000313" key="2">
    <source>
        <dbReference type="EMBL" id="DAF97837.1"/>
    </source>
</evidence>
<dbReference type="EMBL" id="BK016136">
    <property type="protein sequence ID" value="DAF97837.1"/>
    <property type="molecule type" value="Genomic_DNA"/>
</dbReference>
<feature type="compositionally biased region" description="Basic and acidic residues" evidence="1">
    <location>
        <begin position="56"/>
        <end position="96"/>
    </location>
</feature>
<proteinExistence type="predicted"/>
<organism evidence="2">
    <name type="scientific">Myoviridae sp. ctYA416</name>
    <dbReference type="NCBI Taxonomy" id="2825125"/>
    <lineage>
        <taxon>Viruses</taxon>
        <taxon>Duplodnaviria</taxon>
        <taxon>Heunggongvirae</taxon>
        <taxon>Uroviricota</taxon>
        <taxon>Caudoviricetes</taxon>
    </lineage>
</organism>
<sequence length="592" mass="66071">MDTRESVYAEDIYGKYDPELYKKLKEAEERERKRLNNISKESAPGAGDVIVPGQEDFTKKAKEEAKKVDEEKKRIEDEKKKAEDRKKQLEQNKKNAEGVQDSIAKLMNFKDYKDYEKQEKAALEAQAAENSKYIYGQSISDGQIPSILGSFSPSTVSKIFGMPYQWMPEVDRRVKGTGRFGRKFYEKILTKMPILVVTPGLPDFMGGYGDDKKKPLLQSLLAGTGVSLDDIRSSNNKPLRYYTLRFATSQYYDYVNSMCSALAVFLGINNVEYNGSTLGNTAWQDNQEISKLYSYHGGIGFYLNSETQLSENFSNSSTQSKLAGTVNEISSIAREVQFLTGISGIGTGLFLSNNLAADPNNTKSLVDGEMIGSKLGNFGNFVKMIADGTKTVFNGGKLEFPELWEDSSYSNSYNISLKLISPDYDKVSWFINIGVPLMHLIALACPRQVDPNGYVSPFLCRAFYKGFFNIDMGLMSLAVQRGTEGGWTVDGLPTVVDVTLEIKDLYSNMSISHSLLKNGKDIGALDNMAMMTYLANMAGVNINEPDITRSLRLYAALAKQEVLTIPSQILTKANQYFADLLTNKIWINNSIR</sequence>
<evidence type="ECO:0000256" key="1">
    <source>
        <dbReference type="SAM" id="MobiDB-lite"/>
    </source>
</evidence>
<reference evidence="2" key="1">
    <citation type="journal article" date="2021" name="Proc. Natl. Acad. Sci. U.S.A.">
        <title>A Catalog of Tens of Thousands of Viruses from Human Metagenomes Reveals Hidden Associations with Chronic Diseases.</title>
        <authorList>
            <person name="Tisza M.J."/>
            <person name="Buck C.B."/>
        </authorList>
    </citation>
    <scope>NUCLEOTIDE SEQUENCE</scope>
    <source>
        <strain evidence="2">CtYA416</strain>
    </source>
</reference>
<protein>
    <submittedName>
        <fullName evidence="2">Uncharacterized protein</fullName>
    </submittedName>
</protein>
<accession>A0A8S5UTP9</accession>
<name>A0A8S5UTP9_9CAUD</name>
<feature type="region of interest" description="Disordered" evidence="1">
    <location>
        <begin position="35"/>
        <end position="97"/>
    </location>
</feature>